<feature type="domain" description="ATP-grasp" evidence="2">
    <location>
        <begin position="112"/>
        <end position="292"/>
    </location>
</feature>
<keyword evidence="1" id="KW-0547">Nucleotide-binding</keyword>
<name>M1NLH3_9CORY</name>
<dbReference type="Gene3D" id="3.40.50.20">
    <property type="match status" value="1"/>
</dbReference>
<evidence type="ECO:0000256" key="1">
    <source>
        <dbReference type="PROSITE-ProRule" id="PRU00409"/>
    </source>
</evidence>
<dbReference type="InterPro" id="IPR011761">
    <property type="entry name" value="ATP-grasp"/>
</dbReference>
<proteinExistence type="predicted"/>
<dbReference type="GO" id="GO:0046872">
    <property type="term" value="F:metal ion binding"/>
    <property type="evidence" value="ECO:0007669"/>
    <property type="project" value="InterPro"/>
</dbReference>
<protein>
    <recommendedName>
        <fullName evidence="2">ATP-grasp domain-containing protein</fullName>
    </recommendedName>
</protein>
<keyword evidence="4" id="KW-1185">Reference proteome</keyword>
<dbReference type="AlphaFoldDB" id="M1NLH3"/>
<sequence length="306" mass="32600">MSSHIRTILITGAGGAAGRSLCRQLRLLRNAHLRIIATDVREVETCADIFLTGPAADSPELIDFLRSVIASYDVDLVLPTVQDELPVVTAAAPELGNRVILSDPVSVDVCHDKLLTALRLEDQGIAVPWTRAGSQTPVDYPLVVKPRVSHGGRGVVVVDTAEELPELDESVIIQGFAGGVEFCPQVYRSPIDDSVTTVMLQKMKLRDGRIGNADSVLRIARSLAPDVAELAEATVVALELYGPVDLDIRRGRDGTPVVLDVNARFGPHSACAPELLRQLLADAALVVPEAPEAPTAAFTTTALQAS</sequence>
<dbReference type="KEGG" id="chn:A605_06285"/>
<organism evidence="3 4">
    <name type="scientific">Corynebacterium halotolerans YIM 70093 = DSM 44683</name>
    <dbReference type="NCBI Taxonomy" id="1121362"/>
    <lineage>
        <taxon>Bacteria</taxon>
        <taxon>Bacillati</taxon>
        <taxon>Actinomycetota</taxon>
        <taxon>Actinomycetes</taxon>
        <taxon>Mycobacteriales</taxon>
        <taxon>Corynebacteriaceae</taxon>
        <taxon>Corynebacterium</taxon>
    </lineage>
</organism>
<dbReference type="InterPro" id="IPR013815">
    <property type="entry name" value="ATP_grasp_subdomain_1"/>
</dbReference>
<reference evidence="3 4" key="1">
    <citation type="journal article" date="2012" name="Stand. Genomic Sci.">
        <title>Genome sequence of the halotolerant bacterium Corynebacterium halotolerans type strain YIM 70093(T) (= DSM 44683(T)).</title>
        <authorList>
            <person name="Ruckert C."/>
            <person name="Albersmeier A."/>
            <person name="Al-Dilaimi A."/>
            <person name="Niehaus K."/>
            <person name="Szczepanowski R."/>
            <person name="Kalinowski J."/>
        </authorList>
    </citation>
    <scope>NUCLEOTIDE SEQUENCE [LARGE SCALE GENOMIC DNA]</scope>
    <source>
        <strain evidence="3">YIM 70093</strain>
    </source>
</reference>
<dbReference type="Pfam" id="PF02655">
    <property type="entry name" value="ATP-grasp_3"/>
    <property type="match status" value="1"/>
</dbReference>
<dbReference type="PATRIC" id="fig|1121362.3.peg.1266"/>
<dbReference type="InterPro" id="IPR003806">
    <property type="entry name" value="ATP-grasp_PylC-type"/>
</dbReference>
<dbReference type="GO" id="GO:0005524">
    <property type="term" value="F:ATP binding"/>
    <property type="evidence" value="ECO:0007669"/>
    <property type="project" value="UniProtKB-UniRule"/>
</dbReference>
<dbReference type="PROSITE" id="PS50975">
    <property type="entry name" value="ATP_GRASP"/>
    <property type="match status" value="1"/>
</dbReference>
<keyword evidence="1" id="KW-0067">ATP-binding</keyword>
<gene>
    <name evidence="3" type="ORF">A605_06285</name>
</gene>
<dbReference type="InterPro" id="IPR036291">
    <property type="entry name" value="NAD(P)-bd_dom_sf"/>
</dbReference>
<dbReference type="HOGENOM" id="CLU_052967_4_0_11"/>
<dbReference type="Gene3D" id="3.30.470.20">
    <property type="entry name" value="ATP-grasp fold, B domain"/>
    <property type="match status" value="1"/>
</dbReference>
<dbReference type="RefSeq" id="WP_015400682.1">
    <property type="nucleotide sequence ID" value="NC_020302.1"/>
</dbReference>
<dbReference type="Gene3D" id="3.30.1490.20">
    <property type="entry name" value="ATP-grasp fold, A domain"/>
    <property type="match status" value="1"/>
</dbReference>
<dbReference type="SUPFAM" id="SSF56059">
    <property type="entry name" value="Glutathione synthetase ATP-binding domain-like"/>
    <property type="match status" value="1"/>
</dbReference>
<dbReference type="STRING" id="1121362.A605_06285"/>
<evidence type="ECO:0000313" key="3">
    <source>
        <dbReference type="EMBL" id="AGF72263.1"/>
    </source>
</evidence>
<dbReference type="Proteomes" id="UP000011723">
    <property type="component" value="Chromosome"/>
</dbReference>
<dbReference type="EMBL" id="CP003697">
    <property type="protein sequence ID" value="AGF72263.1"/>
    <property type="molecule type" value="Genomic_DNA"/>
</dbReference>
<dbReference type="SUPFAM" id="SSF51735">
    <property type="entry name" value="NAD(P)-binding Rossmann-fold domains"/>
    <property type="match status" value="1"/>
</dbReference>
<evidence type="ECO:0000259" key="2">
    <source>
        <dbReference type="PROSITE" id="PS50975"/>
    </source>
</evidence>
<dbReference type="eggNOG" id="COG0189">
    <property type="taxonomic scope" value="Bacteria"/>
</dbReference>
<accession>M1NLH3</accession>
<evidence type="ECO:0000313" key="4">
    <source>
        <dbReference type="Proteomes" id="UP000011723"/>
    </source>
</evidence>